<organism evidence="2 3">
    <name type="scientific">Lentzea flava</name>
    <dbReference type="NCBI Taxonomy" id="103732"/>
    <lineage>
        <taxon>Bacteria</taxon>
        <taxon>Bacillati</taxon>
        <taxon>Actinomycetota</taxon>
        <taxon>Actinomycetes</taxon>
        <taxon>Pseudonocardiales</taxon>
        <taxon>Pseudonocardiaceae</taxon>
        <taxon>Lentzea</taxon>
    </lineage>
</organism>
<gene>
    <name evidence="2" type="ORF">GCM10010178_06060</name>
</gene>
<dbReference type="Pfam" id="PF00571">
    <property type="entry name" value="CBS"/>
    <property type="match status" value="1"/>
</dbReference>
<feature type="domain" description="CBS" evidence="1">
    <location>
        <begin position="101"/>
        <end position="148"/>
    </location>
</feature>
<dbReference type="Proteomes" id="UP000649573">
    <property type="component" value="Unassembled WGS sequence"/>
</dbReference>
<dbReference type="InterPro" id="IPR000644">
    <property type="entry name" value="CBS_dom"/>
</dbReference>
<dbReference type="Gene3D" id="3.10.580.10">
    <property type="entry name" value="CBS-domain"/>
    <property type="match status" value="1"/>
</dbReference>
<reference evidence="3" key="1">
    <citation type="journal article" date="2019" name="Int. J. Syst. Evol. Microbiol.">
        <title>The Global Catalogue of Microorganisms (GCM) 10K type strain sequencing project: providing services to taxonomists for standard genome sequencing and annotation.</title>
        <authorList>
            <consortium name="The Broad Institute Genomics Platform"/>
            <consortium name="The Broad Institute Genome Sequencing Center for Infectious Disease"/>
            <person name="Wu L."/>
            <person name="Ma J."/>
        </authorList>
    </citation>
    <scope>NUCLEOTIDE SEQUENCE [LARGE SCALE GENOMIC DNA]</scope>
    <source>
        <strain evidence="3">JCM 3296</strain>
    </source>
</reference>
<dbReference type="SUPFAM" id="SSF54631">
    <property type="entry name" value="CBS-domain pair"/>
    <property type="match status" value="1"/>
</dbReference>
<sequence>MRARDLAEEYPLVQLTDDALTAARLIADQRRPGVVVVDAEGRPVTVLPGSQVLRFIIPGYVQEDPSLARVYDEKGSAQACISKLEGRTVKELLPPKEKRYELPKVSGDATVIECAAMMARLHSPLLLVSDDDTVHGVVTTSHLLKVILSTTGKAP</sequence>
<dbReference type="RefSeq" id="WP_189251925.1">
    <property type="nucleotide sequence ID" value="NZ_BMRE01000001.1"/>
</dbReference>
<evidence type="ECO:0000313" key="2">
    <source>
        <dbReference type="EMBL" id="GGU17069.1"/>
    </source>
</evidence>
<keyword evidence="3" id="KW-1185">Reference proteome</keyword>
<accession>A0ABQ2UCF4</accession>
<dbReference type="CDD" id="cd17788">
    <property type="entry name" value="CBS_pair_bac"/>
    <property type="match status" value="1"/>
</dbReference>
<evidence type="ECO:0000259" key="1">
    <source>
        <dbReference type="Pfam" id="PF00571"/>
    </source>
</evidence>
<protein>
    <recommendedName>
        <fullName evidence="1">CBS domain-containing protein</fullName>
    </recommendedName>
</protein>
<comment type="caution">
    <text evidence="2">The sequence shown here is derived from an EMBL/GenBank/DDBJ whole genome shotgun (WGS) entry which is preliminary data.</text>
</comment>
<evidence type="ECO:0000313" key="3">
    <source>
        <dbReference type="Proteomes" id="UP000649573"/>
    </source>
</evidence>
<proteinExistence type="predicted"/>
<name>A0ABQ2UCF4_9PSEU</name>
<dbReference type="EMBL" id="BMRE01000001">
    <property type="protein sequence ID" value="GGU17069.1"/>
    <property type="molecule type" value="Genomic_DNA"/>
</dbReference>
<dbReference type="InterPro" id="IPR046342">
    <property type="entry name" value="CBS_dom_sf"/>
</dbReference>